<proteinExistence type="predicted"/>
<evidence type="ECO:0000256" key="1">
    <source>
        <dbReference type="SAM" id="MobiDB-lite"/>
    </source>
</evidence>
<evidence type="ECO:0000313" key="3">
    <source>
        <dbReference type="Proteomes" id="UP000008980"/>
    </source>
</evidence>
<feature type="region of interest" description="Disordered" evidence="1">
    <location>
        <begin position="1"/>
        <end position="20"/>
    </location>
</feature>
<name>E9B874_LEIDO</name>
<dbReference type="Proteomes" id="UP000008980">
    <property type="component" value="Chromosome 4"/>
</dbReference>
<dbReference type="RefSeq" id="XP_003858171.1">
    <property type="nucleotide sequence ID" value="XM_003858123.1"/>
</dbReference>
<accession>E9B874</accession>
<reference evidence="3" key="2">
    <citation type="submission" date="2011-02" db="EMBL/GenBank/DDBJ databases">
        <title>Whole genome sequencing of Leishmania donovani clinical lines reveals dynamic variation related to drug resistance.</title>
        <authorList>
            <person name="Downing T."/>
            <person name="Imamura H."/>
            <person name="Sanders M."/>
            <person name="Decuypere S."/>
            <person name="Hertz-Fowler C."/>
            <person name="Clark T.G."/>
            <person name="Rijal S."/>
            <person name="Sundar S."/>
            <person name="Quail M.A."/>
            <person name="De Doncker S."/>
            <person name="Maes I."/>
            <person name="Vanaerschot M."/>
            <person name="Stark O."/>
            <person name="Schonian G."/>
            <person name="Dujardin J.C."/>
            <person name="Berriman M."/>
        </authorList>
    </citation>
    <scope>NUCLEOTIDE SEQUENCE [LARGE SCALE GENOMIC DNA]</scope>
    <source>
        <strain evidence="3">BPK282A1</strain>
    </source>
</reference>
<reference evidence="2 3" key="1">
    <citation type="journal article" date="2011" name="Genome Res.">
        <title>Whole genome sequencing of multiple Leishmania donovani clinical isolates provides insights into population structure and mechanisms of drug resistance.</title>
        <authorList>
            <person name="Downing T."/>
            <person name="Imamura H."/>
            <person name="Decuypere S."/>
            <person name="Clark T.G."/>
            <person name="Coombs G.H."/>
            <person name="Cotton J.A."/>
            <person name="Hilley J.D."/>
            <person name="de Doncker S."/>
            <person name="Maes I."/>
            <person name="Mottram J.C."/>
            <person name="Quail M.A."/>
            <person name="Rijal S."/>
            <person name="Sanders M."/>
            <person name="Schonian G."/>
            <person name="Stark O."/>
            <person name="Sundar S."/>
            <person name="Vanaerschot M."/>
            <person name="Hertz-Fowler C."/>
            <person name="Dujardin J.C."/>
            <person name="Berriman M."/>
        </authorList>
    </citation>
    <scope>NUCLEOTIDE SEQUENCE [LARGE SCALE GENOMIC DNA]</scope>
    <source>
        <strain evidence="2 3">BPK282A1</strain>
    </source>
</reference>
<dbReference type="AlphaFoldDB" id="E9B874"/>
<evidence type="ECO:0000313" key="2">
    <source>
        <dbReference type="EMBL" id="CBZ31447.1"/>
    </source>
</evidence>
<dbReference type="VEuPathDB" id="TriTrypDB:LdBPK_041090.1"/>
<dbReference type="KEGG" id="ldo:LDBPK_041090"/>
<sequence length="75" mass="8345">MPPPPAGMEKEGGGAERGSTPLVSFRAVTRVPSLVVEHRTRLTEFALCPLDIYVCAWIAQEARRLLYLRPHSTQL</sequence>
<organism evidence="2 3">
    <name type="scientific">Leishmania donovani</name>
    <dbReference type="NCBI Taxonomy" id="5661"/>
    <lineage>
        <taxon>Eukaryota</taxon>
        <taxon>Discoba</taxon>
        <taxon>Euglenozoa</taxon>
        <taxon>Kinetoplastea</taxon>
        <taxon>Metakinetoplastina</taxon>
        <taxon>Trypanosomatida</taxon>
        <taxon>Trypanosomatidae</taxon>
        <taxon>Leishmaniinae</taxon>
        <taxon>Leishmania</taxon>
    </lineage>
</organism>
<gene>
    <name evidence="2" type="ORF">LDBPK_041090</name>
</gene>
<dbReference type="GeneID" id="13391019"/>
<protein>
    <submittedName>
        <fullName evidence="2">Uncharacterized protein</fullName>
    </submittedName>
</protein>
<dbReference type="EMBL" id="FR799591">
    <property type="protein sequence ID" value="CBZ31447.1"/>
    <property type="molecule type" value="Genomic_DNA"/>
</dbReference>